<comment type="caution">
    <text evidence="1">The sequence shown here is derived from an EMBL/GenBank/DDBJ whole genome shotgun (WGS) entry which is preliminary data.</text>
</comment>
<reference evidence="1 2" key="1">
    <citation type="submission" date="2018-08" db="EMBL/GenBank/DDBJ databases">
        <title>Lysobacter weifangensis sp. nov., a new member of the family 'Xanthomonadaceae', isolated from soil in a farmland.</title>
        <authorList>
            <person name="Zhao H."/>
        </authorList>
    </citation>
    <scope>NUCLEOTIDE SEQUENCE [LARGE SCALE GENOMIC DNA]</scope>
    <source>
        <strain evidence="1 2">WF-2</strain>
    </source>
</reference>
<organism evidence="1 2">
    <name type="scientific">Cognatiluteimonas weifangensis</name>
    <dbReference type="NCBI Taxonomy" id="2303539"/>
    <lineage>
        <taxon>Bacteria</taxon>
        <taxon>Pseudomonadati</taxon>
        <taxon>Pseudomonadota</taxon>
        <taxon>Gammaproteobacteria</taxon>
        <taxon>Lysobacterales</taxon>
        <taxon>Lysobacteraceae</taxon>
        <taxon>Cognatiluteimonas</taxon>
    </lineage>
</organism>
<keyword evidence="2" id="KW-1185">Reference proteome</keyword>
<name>A0A372DHP2_9GAMM</name>
<evidence type="ECO:0000313" key="2">
    <source>
        <dbReference type="Proteomes" id="UP000262917"/>
    </source>
</evidence>
<dbReference type="OrthoDB" id="5953307at2"/>
<accession>A0A372DHP2</accession>
<dbReference type="Pfam" id="PF06718">
    <property type="entry name" value="DUF1203"/>
    <property type="match status" value="1"/>
</dbReference>
<dbReference type="RefSeq" id="WP_117203488.1">
    <property type="nucleotide sequence ID" value="NZ_JBHTBK010000022.1"/>
</dbReference>
<dbReference type="AlphaFoldDB" id="A0A372DHP2"/>
<protein>
    <submittedName>
        <fullName evidence="1">DUF1203 domain-containing protein</fullName>
    </submittedName>
</protein>
<dbReference type="EMBL" id="QVPD01000015">
    <property type="protein sequence ID" value="RFP59080.1"/>
    <property type="molecule type" value="Genomic_DNA"/>
</dbReference>
<dbReference type="PIRSF" id="PIRSF034110">
    <property type="entry name" value="DUF1203"/>
    <property type="match status" value="1"/>
</dbReference>
<proteinExistence type="predicted"/>
<sequence>MHYLISGLPLPPFQPLFGLDAAALRPHGAVRTVADGPGYPCRITLEDATPGETLLLLPWQHLDADTPYRAGGPIFVRESATAQAVFRDQVPEQQRSRLLSVRAYDAAGWMLDAEVDEGVRLEALIDRFFADRRVSFLQVHNARRGCYACRVDRG</sequence>
<dbReference type="Proteomes" id="UP000262917">
    <property type="component" value="Unassembled WGS sequence"/>
</dbReference>
<evidence type="ECO:0000313" key="1">
    <source>
        <dbReference type="EMBL" id="RFP59080.1"/>
    </source>
</evidence>
<dbReference type="InterPro" id="IPR009593">
    <property type="entry name" value="DUF1203"/>
</dbReference>
<gene>
    <name evidence="1" type="ORF">D0Y53_11610</name>
</gene>